<dbReference type="InterPro" id="IPR036188">
    <property type="entry name" value="FAD/NAD-bd_sf"/>
</dbReference>
<dbReference type="Gene3D" id="3.50.50.60">
    <property type="entry name" value="FAD/NAD(P)-binding domain"/>
    <property type="match status" value="1"/>
</dbReference>
<protein>
    <submittedName>
        <fullName evidence="1">Oxidoreductase</fullName>
    </submittedName>
</protein>
<dbReference type="SUPFAM" id="SSF51905">
    <property type="entry name" value="FAD/NAD(P)-binding domain"/>
    <property type="match status" value="1"/>
</dbReference>
<dbReference type="STRING" id="858640.A3K86_22285"/>
<dbReference type="OrthoDB" id="1401001at2"/>
<dbReference type="EMBL" id="LVHF01000033">
    <property type="protein sequence ID" value="OAN11647.1"/>
    <property type="molecule type" value="Genomic_DNA"/>
</dbReference>
<accession>A0A178K3H6</accession>
<dbReference type="AlphaFoldDB" id="A0A178K3H6"/>
<reference evidence="1 2" key="1">
    <citation type="submission" date="2016-03" db="EMBL/GenBank/DDBJ databases">
        <title>Photobacterium proteolyticum sp. nov. a protease producing bacterium isolated from ocean sediments of Laizhou Bay.</title>
        <authorList>
            <person name="Li Y."/>
        </authorList>
    </citation>
    <scope>NUCLEOTIDE SEQUENCE [LARGE SCALE GENOMIC DNA]</scope>
    <source>
        <strain evidence="1 2">R-40508</strain>
    </source>
</reference>
<dbReference type="RefSeq" id="WP_068336893.1">
    <property type="nucleotide sequence ID" value="NZ_LVHF01000033.1"/>
</dbReference>
<organism evidence="1 2">
    <name type="scientific">Photobacterium jeanii</name>
    <dbReference type="NCBI Taxonomy" id="858640"/>
    <lineage>
        <taxon>Bacteria</taxon>
        <taxon>Pseudomonadati</taxon>
        <taxon>Pseudomonadota</taxon>
        <taxon>Gammaproteobacteria</taxon>
        <taxon>Vibrionales</taxon>
        <taxon>Vibrionaceae</taxon>
        <taxon>Photobacterium</taxon>
    </lineage>
</organism>
<dbReference type="Proteomes" id="UP000078503">
    <property type="component" value="Unassembled WGS sequence"/>
</dbReference>
<gene>
    <name evidence="1" type="ORF">A3K86_22285</name>
</gene>
<keyword evidence="2" id="KW-1185">Reference proteome</keyword>
<comment type="caution">
    <text evidence="1">The sequence shown here is derived from an EMBL/GenBank/DDBJ whole genome shotgun (WGS) entry which is preliminary data.</text>
</comment>
<evidence type="ECO:0000313" key="2">
    <source>
        <dbReference type="Proteomes" id="UP000078503"/>
    </source>
</evidence>
<proteinExistence type="predicted"/>
<evidence type="ECO:0000313" key="1">
    <source>
        <dbReference type="EMBL" id="OAN11647.1"/>
    </source>
</evidence>
<name>A0A178K3H6_9GAMM</name>
<sequence length="502" mass="55785">MTKNLIRSEQTPVRVGIVGGGVAGSTIALRLAEMGADAGIETFLFEEGKSLVNGPPICHLHAGGNLYREISDQQCLDLLQQSIDTLRVFPHTANIRPTVIAIPQHDNGDPKALLPRLELVQRAYKVLVDENPANKVLGEPEDYFKLYDQESLTLLAQQELPTAPQSLDDWMIPVAKQLDLSAFKYPLVLVQEYGLSVFRIAATADLALKALPSCQVFTQAKVHHIEQASDSHQWQIHYQIYDQDSQDWISQVQEVDYLVNACGYRTGTLDNLAQLPRERLVEFKSAYVTHWANCQGVWPEVIFHGERGTPLGMAQLTPYPDGYFQLHGMTEEITLFKNGLVSSRANNAQPELSAGFIKKLTQSWQAEEIELRSQRAINHMAKFVPAYQTATVGGKPLYGAQQIPGDDPSLRAADISFAGKHYARTEIVKASSAITAANTLVEQLQQLELIAEVSPLCASNKVDLETAFSVTRSFSFDEVEHRASDIALQRHYPAALAKRVRW</sequence>